<proteinExistence type="predicted"/>
<dbReference type="EMBL" id="ADBV01003164">
    <property type="protein sequence ID" value="EJW82042.1"/>
    <property type="molecule type" value="Genomic_DNA"/>
</dbReference>
<accession>J9EXZ2</accession>
<dbReference type="Proteomes" id="UP000004810">
    <property type="component" value="Unassembled WGS sequence"/>
</dbReference>
<evidence type="ECO:0000313" key="1">
    <source>
        <dbReference type="EMBL" id="EJW82042.1"/>
    </source>
</evidence>
<organism evidence="1 2">
    <name type="scientific">Wuchereria bancrofti</name>
    <dbReference type="NCBI Taxonomy" id="6293"/>
    <lineage>
        <taxon>Eukaryota</taxon>
        <taxon>Metazoa</taxon>
        <taxon>Ecdysozoa</taxon>
        <taxon>Nematoda</taxon>
        <taxon>Chromadorea</taxon>
        <taxon>Rhabditida</taxon>
        <taxon>Spirurina</taxon>
        <taxon>Spiruromorpha</taxon>
        <taxon>Filarioidea</taxon>
        <taxon>Onchocercidae</taxon>
        <taxon>Wuchereria</taxon>
    </lineage>
</organism>
<reference evidence="2" key="1">
    <citation type="submission" date="2012-08" db="EMBL/GenBank/DDBJ databases">
        <title>The Genome Sequence of Wuchereria bancrofti.</title>
        <authorList>
            <person name="Nutman T.B."/>
            <person name="Fink D.L."/>
            <person name="Russ C."/>
            <person name="Young S."/>
            <person name="Zeng Q."/>
            <person name="Koehrsen M."/>
            <person name="Alvarado L."/>
            <person name="Berlin A."/>
            <person name="Chapman S.B."/>
            <person name="Chen Z."/>
            <person name="Freedman E."/>
            <person name="Gellesch M."/>
            <person name="Goldberg J."/>
            <person name="Griggs A."/>
            <person name="Gujja S."/>
            <person name="Heilman E.R."/>
            <person name="Heiman D."/>
            <person name="Hepburn T."/>
            <person name="Howarth C."/>
            <person name="Jen D."/>
            <person name="Larson L."/>
            <person name="Lewis B."/>
            <person name="Mehta T."/>
            <person name="Park D."/>
            <person name="Pearson M."/>
            <person name="Roberts A."/>
            <person name="Saif S."/>
            <person name="Shea T."/>
            <person name="Shenoy N."/>
            <person name="Sisk P."/>
            <person name="Stolte C."/>
            <person name="Sykes S."/>
            <person name="Walk T."/>
            <person name="White J."/>
            <person name="Yandava C."/>
            <person name="Haas B."/>
            <person name="Henn M.R."/>
            <person name="Nusbaum C."/>
            <person name="Birren B."/>
        </authorList>
    </citation>
    <scope>NUCLEOTIDE SEQUENCE [LARGE SCALE GENOMIC DNA]</scope>
    <source>
        <strain evidence="2">NA</strain>
    </source>
</reference>
<name>J9EXZ2_WUCBA</name>
<protein>
    <submittedName>
        <fullName evidence="1">Uncharacterized protein</fullName>
    </submittedName>
</protein>
<comment type="caution">
    <text evidence="1">The sequence shown here is derived from an EMBL/GenBank/DDBJ whole genome shotgun (WGS) entry which is preliminary data.</text>
</comment>
<dbReference type="AlphaFoldDB" id="J9EXZ2"/>
<gene>
    <name evidence="1" type="ORF">WUBG_07048</name>
</gene>
<evidence type="ECO:0000313" key="2">
    <source>
        <dbReference type="Proteomes" id="UP000004810"/>
    </source>
</evidence>
<sequence>MDKRILDFHIANLEYFIGSSIDEVSLKYWNQKANYGLEGPNMYGMKLRDKKSSKGWTKH</sequence>